<dbReference type="EMBL" id="MCIB01000034">
    <property type="protein sequence ID" value="RKD30590.1"/>
    <property type="molecule type" value="Genomic_DNA"/>
</dbReference>
<dbReference type="PANTHER" id="PTHR46517:SF1">
    <property type="entry name" value="FRUCTOSE-2,6-BISPHOSPHATASE TIGAR"/>
    <property type="match status" value="1"/>
</dbReference>
<dbReference type="GO" id="GO:0043456">
    <property type="term" value="P:regulation of pentose-phosphate shunt"/>
    <property type="evidence" value="ECO:0007669"/>
    <property type="project" value="TreeGrafter"/>
</dbReference>
<sequence length="194" mass="22765">MKVILVRHGETKANKEKRYSGWTDFPLTEDGQKQVKKLQKLLENEKIDLIYSSPLTRTYNTAKAIAKKLNKDIIVTDSLKEMNFGIFDGKRVDEIVKEHKSEWNNWTNDYINYRIPKGESLNDAYNRVISFIDGLKKEDKTYLLVTHGGIIKIILTYLLDLELEKMWHFRTSTGCLLEIEYKENYGILNRLICK</sequence>
<feature type="binding site" evidence="4">
    <location>
        <begin position="7"/>
        <end position="14"/>
    </location>
    <ligand>
        <name>substrate</name>
    </ligand>
</feature>
<accession>A0A419SZA1</accession>
<dbReference type="RefSeq" id="WP_120170088.1">
    <property type="nucleotide sequence ID" value="NZ_MCIB01000034.1"/>
</dbReference>
<comment type="caution">
    <text evidence="5">The sequence shown here is derived from an EMBL/GenBank/DDBJ whole genome shotgun (WGS) entry which is preliminary data.</text>
</comment>
<dbReference type="SUPFAM" id="SSF53254">
    <property type="entry name" value="Phosphoglycerate mutase-like"/>
    <property type="match status" value="1"/>
</dbReference>
<proteinExistence type="predicted"/>
<dbReference type="GO" id="GO:0004331">
    <property type="term" value="F:fructose-2,6-bisphosphate 2-phosphatase activity"/>
    <property type="evidence" value="ECO:0007669"/>
    <property type="project" value="TreeGrafter"/>
</dbReference>
<dbReference type="NCBIfam" id="TIGR03162">
    <property type="entry name" value="ribazole_cobC"/>
    <property type="match status" value="1"/>
</dbReference>
<feature type="active site" description="Proton donor/acceptor" evidence="3">
    <location>
        <position position="81"/>
    </location>
</feature>
<dbReference type="OrthoDB" id="7925971at2"/>
<dbReference type="GO" id="GO:0009236">
    <property type="term" value="P:cobalamin biosynthetic process"/>
    <property type="evidence" value="ECO:0007669"/>
    <property type="project" value="UniProtKB-UniRule"/>
</dbReference>
<dbReference type="Pfam" id="PF00300">
    <property type="entry name" value="His_Phos_1"/>
    <property type="match status" value="1"/>
</dbReference>
<feature type="active site" description="Tele-phosphohistidine intermediate" evidence="3">
    <location>
        <position position="8"/>
    </location>
</feature>
<keyword evidence="1" id="KW-0378">Hydrolase</keyword>
<reference evidence="5 6" key="1">
    <citation type="submission" date="2016-08" db="EMBL/GenBank/DDBJ databases">
        <title>Novel Firmicutes and Novel Genomes.</title>
        <authorList>
            <person name="Poppleton D.I."/>
            <person name="Gribaldo S."/>
        </authorList>
    </citation>
    <scope>NUCLEOTIDE SEQUENCE [LARGE SCALE GENOMIC DNA]</scope>
    <source>
        <strain evidence="5 6">CTT3</strain>
    </source>
</reference>
<keyword evidence="6" id="KW-1185">Reference proteome</keyword>
<dbReference type="GO" id="GO:0005829">
    <property type="term" value="C:cytosol"/>
    <property type="evidence" value="ECO:0007669"/>
    <property type="project" value="TreeGrafter"/>
</dbReference>
<protein>
    <recommendedName>
        <fullName evidence="2">Alpha-ribazole phosphatase</fullName>
        <ecNumber evidence="2">3.1.3.73</ecNumber>
    </recommendedName>
</protein>
<evidence type="ECO:0000256" key="3">
    <source>
        <dbReference type="PIRSR" id="PIRSR613078-1"/>
    </source>
</evidence>
<dbReference type="AlphaFoldDB" id="A0A419SZA1"/>
<dbReference type="InterPro" id="IPR017578">
    <property type="entry name" value="Ribazole_CobC"/>
</dbReference>
<dbReference type="Proteomes" id="UP000284177">
    <property type="component" value="Unassembled WGS sequence"/>
</dbReference>
<dbReference type="PANTHER" id="PTHR46517">
    <property type="entry name" value="FRUCTOSE-2,6-BISPHOSPHATASE TIGAR"/>
    <property type="match status" value="1"/>
</dbReference>
<evidence type="ECO:0000313" key="5">
    <source>
        <dbReference type="EMBL" id="RKD30590.1"/>
    </source>
</evidence>
<dbReference type="InterPro" id="IPR013078">
    <property type="entry name" value="His_Pase_superF_clade-1"/>
</dbReference>
<evidence type="ECO:0000256" key="2">
    <source>
        <dbReference type="NCBIfam" id="TIGR03162"/>
    </source>
</evidence>
<organism evidence="5 6">
    <name type="scientific">Thermohalobacter berrensis</name>
    <dbReference type="NCBI Taxonomy" id="99594"/>
    <lineage>
        <taxon>Bacteria</taxon>
        <taxon>Bacillati</taxon>
        <taxon>Bacillota</taxon>
        <taxon>Tissierellia</taxon>
        <taxon>Tissierellales</taxon>
        <taxon>Thermohalobacteraceae</taxon>
        <taxon>Thermohalobacter</taxon>
    </lineage>
</organism>
<dbReference type="SMART" id="SM00855">
    <property type="entry name" value="PGAM"/>
    <property type="match status" value="1"/>
</dbReference>
<dbReference type="GO" id="GO:0045820">
    <property type="term" value="P:negative regulation of glycolytic process"/>
    <property type="evidence" value="ECO:0007669"/>
    <property type="project" value="TreeGrafter"/>
</dbReference>
<dbReference type="Gene3D" id="3.40.50.1240">
    <property type="entry name" value="Phosphoglycerate mutase-like"/>
    <property type="match status" value="1"/>
</dbReference>
<evidence type="ECO:0000256" key="4">
    <source>
        <dbReference type="PIRSR" id="PIRSR613078-2"/>
    </source>
</evidence>
<gene>
    <name evidence="5" type="ORF">BET03_04430</name>
</gene>
<dbReference type="InterPro" id="IPR029033">
    <property type="entry name" value="His_PPase_superfam"/>
</dbReference>
<dbReference type="InterPro" id="IPR051695">
    <property type="entry name" value="Phosphoglycerate_Mutase"/>
</dbReference>
<evidence type="ECO:0000313" key="6">
    <source>
        <dbReference type="Proteomes" id="UP000284177"/>
    </source>
</evidence>
<dbReference type="EC" id="3.1.3.73" evidence="2"/>
<evidence type="ECO:0000256" key="1">
    <source>
        <dbReference type="ARBA" id="ARBA00022801"/>
    </source>
</evidence>
<dbReference type="GO" id="GO:0043755">
    <property type="term" value="F:alpha-ribazole phosphatase activity"/>
    <property type="evidence" value="ECO:0007669"/>
    <property type="project" value="UniProtKB-UniRule"/>
</dbReference>
<dbReference type="InterPro" id="IPR001345">
    <property type="entry name" value="PG/BPGM_mutase_AS"/>
</dbReference>
<dbReference type="PIRSF" id="PIRSF000709">
    <property type="entry name" value="6PFK_2-Ptase"/>
    <property type="match status" value="1"/>
</dbReference>
<name>A0A419SZA1_9FIRM</name>
<feature type="binding site" evidence="4">
    <location>
        <position position="57"/>
    </location>
    <ligand>
        <name>substrate</name>
    </ligand>
</feature>
<dbReference type="CDD" id="cd07067">
    <property type="entry name" value="HP_PGM_like"/>
    <property type="match status" value="1"/>
</dbReference>
<dbReference type="PROSITE" id="PS00175">
    <property type="entry name" value="PG_MUTASE"/>
    <property type="match status" value="1"/>
</dbReference>